<dbReference type="GO" id="GO:0060271">
    <property type="term" value="P:cilium assembly"/>
    <property type="evidence" value="ECO:0007669"/>
    <property type="project" value="TreeGrafter"/>
</dbReference>
<proteinExistence type="predicted"/>
<evidence type="ECO:0000259" key="14">
    <source>
        <dbReference type="Pfam" id="PF24762"/>
    </source>
</evidence>
<dbReference type="InterPro" id="IPR036322">
    <property type="entry name" value="WD40_repeat_dom_sf"/>
</dbReference>
<keyword evidence="8" id="KW-0206">Cytoskeleton</keyword>
<keyword evidence="3" id="KW-0853">WD repeat</keyword>
<dbReference type="EMBL" id="UXUI01009067">
    <property type="protein sequence ID" value="VDD92987.1"/>
    <property type="molecule type" value="Genomic_DNA"/>
</dbReference>
<keyword evidence="10" id="KW-0472">Membrane</keyword>
<keyword evidence="7" id="KW-0969">Cilium</keyword>
<evidence type="ECO:0000313" key="17">
    <source>
        <dbReference type="WBParaSite" id="EVEC_0000825701-mRNA-1"/>
    </source>
</evidence>
<feature type="domain" description="WDR19 first beta-propeller" evidence="13">
    <location>
        <begin position="3"/>
        <end position="122"/>
    </location>
</feature>
<name>A0A0N4VCG3_ENTVE</name>
<feature type="transmembrane region" description="Helical" evidence="10">
    <location>
        <begin position="90"/>
        <end position="113"/>
    </location>
</feature>
<evidence type="ECO:0000259" key="11">
    <source>
        <dbReference type="Pfam" id="PF15911"/>
    </source>
</evidence>
<evidence type="ECO:0000256" key="8">
    <source>
        <dbReference type="ARBA" id="ARBA00023212"/>
    </source>
</evidence>
<gene>
    <name evidence="15" type="ORF">EVEC_LOCUS7738</name>
</gene>
<evidence type="ECO:0000256" key="7">
    <source>
        <dbReference type="ARBA" id="ARBA00023069"/>
    </source>
</evidence>
<dbReference type="GO" id="GO:0005929">
    <property type="term" value="C:cilium"/>
    <property type="evidence" value="ECO:0007669"/>
    <property type="project" value="UniProtKB-ARBA"/>
</dbReference>
<evidence type="ECO:0000259" key="12">
    <source>
        <dbReference type="Pfam" id="PF23145"/>
    </source>
</evidence>
<dbReference type="InterPro" id="IPR057855">
    <property type="entry name" value="Beta-prop_WDR19_1st"/>
</dbReference>
<dbReference type="Pfam" id="PF24762">
    <property type="entry name" value="TPR_IF140-IFT172"/>
    <property type="match status" value="1"/>
</dbReference>
<dbReference type="Gene3D" id="1.25.40.470">
    <property type="match status" value="1"/>
</dbReference>
<dbReference type="InterPro" id="IPR039468">
    <property type="entry name" value="WDR19_WD40_rpt"/>
</dbReference>
<reference evidence="17" key="1">
    <citation type="submission" date="2017-02" db="UniProtKB">
        <authorList>
            <consortium name="WormBaseParasite"/>
        </authorList>
    </citation>
    <scope>IDENTIFICATION</scope>
</reference>
<dbReference type="InterPro" id="IPR011990">
    <property type="entry name" value="TPR-like_helical_dom_sf"/>
</dbReference>
<keyword evidence="5" id="KW-0970">Cilium biogenesis/degradation</keyword>
<dbReference type="SUPFAM" id="SSF48452">
    <property type="entry name" value="TPR-like"/>
    <property type="match status" value="2"/>
</dbReference>
<keyword evidence="4" id="KW-0677">Repeat</keyword>
<dbReference type="STRING" id="51028.A0A0N4VCG3"/>
<dbReference type="InterPro" id="IPR040379">
    <property type="entry name" value="WDR19/dyf-2"/>
</dbReference>
<dbReference type="GO" id="GO:0035721">
    <property type="term" value="P:intraciliary retrograde transport"/>
    <property type="evidence" value="ECO:0007669"/>
    <property type="project" value="InterPro"/>
</dbReference>
<dbReference type="GO" id="GO:0030991">
    <property type="term" value="C:intraciliary transport particle A"/>
    <property type="evidence" value="ECO:0007669"/>
    <property type="project" value="TreeGrafter"/>
</dbReference>
<keyword evidence="2" id="KW-0963">Cytoplasm</keyword>
<dbReference type="GO" id="GO:0008104">
    <property type="term" value="P:intracellular protein localization"/>
    <property type="evidence" value="ECO:0007669"/>
    <property type="project" value="UniProtKB-ARBA"/>
</dbReference>
<feature type="domain" description="WDR19 WD40 repeat" evidence="11">
    <location>
        <begin position="254"/>
        <end position="314"/>
    </location>
</feature>
<dbReference type="PANTHER" id="PTHR14920:SF0">
    <property type="entry name" value="WD REPEAT DOMAIN 19"/>
    <property type="match status" value="1"/>
</dbReference>
<accession>A0A0N4VCG3</accession>
<protein>
    <submittedName>
        <fullName evidence="17">Intraflagellar transport protein 122 homolog</fullName>
    </submittedName>
</protein>
<evidence type="ECO:0000256" key="5">
    <source>
        <dbReference type="ARBA" id="ARBA00022794"/>
    </source>
</evidence>
<evidence type="ECO:0000259" key="13">
    <source>
        <dbReference type="Pfam" id="PF23389"/>
    </source>
</evidence>
<reference evidence="15 16" key="2">
    <citation type="submission" date="2018-10" db="EMBL/GenBank/DDBJ databases">
        <authorList>
            <consortium name="Pathogen Informatics"/>
        </authorList>
    </citation>
    <scope>NUCLEOTIDE SEQUENCE [LARGE SCALE GENOMIC DNA]</scope>
</reference>
<evidence type="ECO:0000256" key="10">
    <source>
        <dbReference type="SAM" id="Phobius"/>
    </source>
</evidence>
<feature type="transmembrane region" description="Helical" evidence="10">
    <location>
        <begin position="125"/>
        <end position="144"/>
    </location>
</feature>
<feature type="transmembrane region" description="Helical" evidence="10">
    <location>
        <begin position="52"/>
        <end position="70"/>
    </location>
</feature>
<dbReference type="Pfam" id="PF23389">
    <property type="entry name" value="Beta-prop_WDR19_1st"/>
    <property type="match status" value="1"/>
</dbReference>
<dbReference type="Pfam" id="PF15911">
    <property type="entry name" value="Beta-prop_WDR19_2nd"/>
    <property type="match status" value="1"/>
</dbReference>
<keyword evidence="6" id="KW-0802">TPR repeat</keyword>
<dbReference type="PANTHER" id="PTHR14920">
    <property type="entry name" value="OSMOTIC AVOIDANCE ABNORMAL PROTEIN 1/WD REPEAT MEMBRANE PROTEIN"/>
    <property type="match status" value="1"/>
</dbReference>
<comment type="subcellular location">
    <subcellularLocation>
        <location evidence="1">Cytoplasm</location>
        <location evidence="1">Cytoskeleton</location>
        <location evidence="1">Cilium basal body</location>
    </subcellularLocation>
</comment>
<evidence type="ECO:0000256" key="2">
    <source>
        <dbReference type="ARBA" id="ARBA00022490"/>
    </source>
</evidence>
<evidence type="ECO:0000256" key="6">
    <source>
        <dbReference type="ARBA" id="ARBA00022803"/>
    </source>
</evidence>
<dbReference type="Pfam" id="PF23145">
    <property type="entry name" value="Zf_2nd_IFT121"/>
    <property type="match status" value="1"/>
</dbReference>
<sequence>MLVVGKHQQPITCGAFAPSGKLGLGSEDGILTLSNSNGDTIHTISCCSEPTVLKFYTFNVILGGTILMIMDLNDYQKPINLQFQSRYGEIITYSWYGNGYILLGFAEGYLVCVSAHVSEIGQVRNLHLILTLYWLLIVTIFLIFEATDDGQMIAVAGLSGTLSVFLTKMPIVGAAYKNSVAVLSSLTEVTASVAKTGTEIEPSLIAVGPKHFAVAMNNRVWIYEITAGKFLKKKVFLEPILVTELQYLFSINAMAGHLHYYSLEYEAYVNEFKHNTGIQMLFPDPNSARLCFFDERFDAYIYSPVDDSLHKLPPSESAAHVRYPIANFMVNDSQGQPIISLGTSTIPYGYKPLMLSKGMAHCQTDTGRTATILIDPLKTDVTMEGKSDAAVSGHLKYKRFQWTIAWKICSHTGSKDNWRKFGKAVLQSGDLELAIRIYKQIGDVAMVWSLEKILDVEERKLLLGHIALILGQYEKAEEYFLASSEPIHALDMRRDLLHWEKALQLAEHLDPQQMPFISKEYAQQLEFTEHNEACRAGIARQYVEAGQLYEIGQFYTRAAAVYLKAKNWPKVTALLPKVRSPKIHSQYAKIMESEKKYKQAALAYKNARDYDNLVRILLNQLNMPNEAIKVVKETKSVEGAKLIANFFTKSGDHTAAIQFLAMSHCYQALDNFEHSGEDAEAMNMAIDCAVKSKDMELSQRLVDFLIGDLDGIPKDPKYLFRYYVAMDMKKEAATTAVVIASDTKNRGSYRQAHQCLFKMHKELTEKCIQVPLEMADNLMLLHSYLIVKSLIKRNEHSRAARMLARVANNISKFPENEIPILTAATIECTKAGLMKSAFQFAAQIIKPDKRCKIDIKYQKKIETIVRKIDKKAKDEEELKTECPYCGGLTPETELVCDHCKSLIPYCVVTGRHVIKNDFALCPSCQFPGYYSEFKKLKDSGENCPMCSGRLDELTSSNGGEFFQKSKKTRFTE</sequence>
<dbReference type="InterPro" id="IPR056168">
    <property type="entry name" value="TPR_IF140/IFT172/WDR19"/>
</dbReference>
<evidence type="ECO:0000256" key="9">
    <source>
        <dbReference type="ARBA" id="ARBA00023273"/>
    </source>
</evidence>
<evidence type="ECO:0000256" key="3">
    <source>
        <dbReference type="ARBA" id="ARBA00022574"/>
    </source>
</evidence>
<dbReference type="AlphaFoldDB" id="A0A0N4VCG3"/>
<dbReference type="SUPFAM" id="SSF50978">
    <property type="entry name" value="WD40 repeat-like"/>
    <property type="match status" value="1"/>
</dbReference>
<keyword evidence="9" id="KW-0966">Cell projection</keyword>
<evidence type="ECO:0000313" key="15">
    <source>
        <dbReference type="EMBL" id="VDD92987.1"/>
    </source>
</evidence>
<feature type="domain" description="IFT121-like zinc finger" evidence="12">
    <location>
        <begin position="904"/>
        <end position="948"/>
    </location>
</feature>
<evidence type="ECO:0000256" key="4">
    <source>
        <dbReference type="ARBA" id="ARBA00022737"/>
    </source>
</evidence>
<dbReference type="FunFam" id="1.25.40.470:FF:000009">
    <property type="entry name" value="WD repeat-containing protein 19 isoform X1"/>
    <property type="match status" value="1"/>
</dbReference>
<keyword evidence="10" id="KW-1133">Transmembrane helix</keyword>
<dbReference type="InterPro" id="IPR056170">
    <property type="entry name" value="Znf_IFT121-like"/>
</dbReference>
<keyword evidence="10" id="KW-0812">Transmembrane</keyword>
<evidence type="ECO:0000313" key="16">
    <source>
        <dbReference type="Proteomes" id="UP000274131"/>
    </source>
</evidence>
<keyword evidence="16" id="KW-1185">Reference proteome</keyword>
<dbReference type="OrthoDB" id="10250638at2759"/>
<dbReference type="WBParaSite" id="EVEC_0000825701-mRNA-1">
    <property type="protein sequence ID" value="EVEC_0000825701-mRNA-1"/>
    <property type="gene ID" value="EVEC_0000825701"/>
</dbReference>
<evidence type="ECO:0000256" key="1">
    <source>
        <dbReference type="ARBA" id="ARBA00004120"/>
    </source>
</evidence>
<dbReference type="Proteomes" id="UP000274131">
    <property type="component" value="Unassembled WGS sequence"/>
</dbReference>
<organism evidence="17">
    <name type="scientific">Enterobius vermicularis</name>
    <name type="common">Human pinworm</name>
    <dbReference type="NCBI Taxonomy" id="51028"/>
    <lineage>
        <taxon>Eukaryota</taxon>
        <taxon>Metazoa</taxon>
        <taxon>Ecdysozoa</taxon>
        <taxon>Nematoda</taxon>
        <taxon>Chromadorea</taxon>
        <taxon>Rhabditida</taxon>
        <taxon>Spirurina</taxon>
        <taxon>Oxyuridomorpha</taxon>
        <taxon>Oxyuroidea</taxon>
        <taxon>Oxyuridae</taxon>
        <taxon>Enterobius</taxon>
    </lineage>
</organism>
<feature type="domain" description="IF140/IFT172/WDR19 TPR" evidence="14">
    <location>
        <begin position="410"/>
        <end position="669"/>
    </location>
</feature>